<keyword evidence="4" id="KW-0808">Transferase</keyword>
<keyword evidence="10" id="KW-1185">Reference proteome</keyword>
<dbReference type="Pfam" id="PF04101">
    <property type="entry name" value="Glyco_tran_28_C"/>
    <property type="match status" value="1"/>
</dbReference>
<evidence type="ECO:0000259" key="8">
    <source>
        <dbReference type="Pfam" id="PF06925"/>
    </source>
</evidence>
<dbReference type="InterPro" id="IPR050519">
    <property type="entry name" value="Glycosyltransf_28_UgtP"/>
</dbReference>
<feature type="domain" description="Diacylglycerol glucosyltransferase N-terminal" evidence="8">
    <location>
        <begin position="163"/>
        <end position="319"/>
    </location>
</feature>
<dbReference type="EMBL" id="BRYB01000799">
    <property type="protein sequence ID" value="GMI37962.1"/>
    <property type="molecule type" value="Genomic_DNA"/>
</dbReference>
<evidence type="ECO:0000256" key="1">
    <source>
        <dbReference type="ARBA" id="ARBA00006962"/>
    </source>
</evidence>
<dbReference type="PANTHER" id="PTHR43025:SF3">
    <property type="entry name" value="MONOGALACTOSYLDIACYLGLYCEROL SYNTHASE 1, CHLOROPLASTIC"/>
    <property type="match status" value="1"/>
</dbReference>
<gene>
    <name evidence="9" type="ORF">TeGR_g9586</name>
</gene>
<keyword evidence="6" id="KW-0732">Signal</keyword>
<evidence type="ECO:0000256" key="6">
    <source>
        <dbReference type="SAM" id="SignalP"/>
    </source>
</evidence>
<proteinExistence type="inferred from homology"/>
<dbReference type="Proteomes" id="UP001165060">
    <property type="component" value="Unassembled WGS sequence"/>
</dbReference>
<organism evidence="9 10">
    <name type="scientific">Tetraparma gracilis</name>
    <dbReference type="NCBI Taxonomy" id="2962635"/>
    <lineage>
        <taxon>Eukaryota</taxon>
        <taxon>Sar</taxon>
        <taxon>Stramenopiles</taxon>
        <taxon>Ochrophyta</taxon>
        <taxon>Bolidophyceae</taxon>
        <taxon>Parmales</taxon>
        <taxon>Triparmaceae</taxon>
        <taxon>Tetraparma</taxon>
    </lineage>
</organism>
<sequence>MSILTVGLLLVADYSILVEPEGELLGSYDVLGAKALVARVLQLSVKRRLLANGWKTVMSVGMCVPAAIAFMQSTTEQGVYAGLEVIVQAAIMASPSTPKFPHSLQSIIGSLLCFVLAEVYKAVAASLKLRKFRDAIKRAEHEGGGGGGGKRVLILYANVGSGHKSAANAVEEALLERAKETGEDVTVEKMDLFDFCAPAFKFAMQKMFQLLTQSLAGQHTLGFLYDSGDGANTKPKLQRAVEDWCSLGLLEEIARFRPDCVVATHFLPSQLVATLKRKSAVLGSRLNLKLVITDLDVQSMWVVPGAVDTYFVPREDAKTVLSTYLDKGRVMRSEAKGRRRYSKLSASENVVVSGIPIATRFARAAEIAKETGGRAKAMEMFGLDPGDKRPVVVLMSGGKIVQEVMESALGAEAGIRLVVVTGRQADVRAQLEAVPVPARHEVTLLGFCKEMPSLLLAADLMVGKCGGLTVAENAALGVPLIIVDPIPGQEQRNADILLEAGQIKCNDVCLVGKRLDSVFDGWGRRGGAAKLERMREGIGELAHARSAYAVADNIMERR</sequence>
<dbReference type="SUPFAM" id="SSF53756">
    <property type="entry name" value="UDP-Glycosyltransferase/glycogen phosphorylase"/>
    <property type="match status" value="1"/>
</dbReference>
<comment type="similarity">
    <text evidence="1">Belongs to the glycosyltransferase 28 family.</text>
</comment>
<keyword evidence="3" id="KW-0328">Glycosyltransferase</keyword>
<protein>
    <recommendedName>
        <fullName evidence="2">monogalactosyldiacylglycerol synthase</fullName>
        <ecNumber evidence="2">2.4.1.46</ecNumber>
    </recommendedName>
</protein>
<evidence type="ECO:0000256" key="4">
    <source>
        <dbReference type="ARBA" id="ARBA00022679"/>
    </source>
</evidence>
<feature type="domain" description="Glycosyl transferase family 28 C-terminal" evidence="7">
    <location>
        <begin position="413"/>
        <end position="488"/>
    </location>
</feature>
<accession>A0ABQ6N2D1</accession>
<evidence type="ECO:0000256" key="2">
    <source>
        <dbReference type="ARBA" id="ARBA00012615"/>
    </source>
</evidence>
<dbReference type="Gene3D" id="3.40.50.2000">
    <property type="entry name" value="Glycogen Phosphorylase B"/>
    <property type="match status" value="1"/>
</dbReference>
<evidence type="ECO:0000259" key="7">
    <source>
        <dbReference type="Pfam" id="PF04101"/>
    </source>
</evidence>
<dbReference type="InterPro" id="IPR007235">
    <property type="entry name" value="Glyco_trans_28_C"/>
</dbReference>
<dbReference type="Pfam" id="PF06925">
    <property type="entry name" value="MGDG_synth"/>
    <property type="match status" value="1"/>
</dbReference>
<dbReference type="InterPro" id="IPR009695">
    <property type="entry name" value="Diacylglyc_glucosyltr_N"/>
</dbReference>
<feature type="chain" id="PRO_5047440102" description="monogalactosyldiacylglycerol synthase" evidence="6">
    <location>
        <begin position="21"/>
        <end position="558"/>
    </location>
</feature>
<dbReference type="EC" id="2.4.1.46" evidence="2"/>
<name>A0ABQ6N2D1_9STRA</name>
<feature type="signal peptide" evidence="6">
    <location>
        <begin position="1"/>
        <end position="20"/>
    </location>
</feature>
<evidence type="ECO:0000313" key="10">
    <source>
        <dbReference type="Proteomes" id="UP001165060"/>
    </source>
</evidence>
<comment type="subcellular location">
    <subcellularLocation>
        <location evidence="5">Plastid</location>
        <location evidence="5">Chloroplast membrane</location>
    </subcellularLocation>
</comment>
<evidence type="ECO:0000256" key="3">
    <source>
        <dbReference type="ARBA" id="ARBA00022676"/>
    </source>
</evidence>
<evidence type="ECO:0000256" key="5">
    <source>
        <dbReference type="ARBA" id="ARBA00046299"/>
    </source>
</evidence>
<reference evidence="9 10" key="1">
    <citation type="journal article" date="2023" name="Commun. Biol.">
        <title>Genome analysis of Parmales, the sister group of diatoms, reveals the evolutionary specialization of diatoms from phago-mixotrophs to photoautotrophs.</title>
        <authorList>
            <person name="Ban H."/>
            <person name="Sato S."/>
            <person name="Yoshikawa S."/>
            <person name="Yamada K."/>
            <person name="Nakamura Y."/>
            <person name="Ichinomiya M."/>
            <person name="Sato N."/>
            <person name="Blanc-Mathieu R."/>
            <person name="Endo H."/>
            <person name="Kuwata A."/>
            <person name="Ogata H."/>
        </authorList>
    </citation>
    <scope>NUCLEOTIDE SEQUENCE [LARGE SCALE GENOMIC DNA]</scope>
</reference>
<comment type="caution">
    <text evidence="9">The sequence shown here is derived from an EMBL/GenBank/DDBJ whole genome shotgun (WGS) entry which is preliminary data.</text>
</comment>
<dbReference type="PANTHER" id="PTHR43025">
    <property type="entry name" value="MONOGALACTOSYLDIACYLGLYCEROL SYNTHASE"/>
    <property type="match status" value="1"/>
</dbReference>
<evidence type="ECO:0000313" key="9">
    <source>
        <dbReference type="EMBL" id="GMI37962.1"/>
    </source>
</evidence>